<dbReference type="InterPro" id="IPR036390">
    <property type="entry name" value="WH_DNA-bd_sf"/>
</dbReference>
<dbReference type="OrthoDB" id="8223306at2"/>
<dbReference type="RefSeq" id="WP_110465198.1">
    <property type="nucleotide sequence ID" value="NZ_JAMOFZ010000007.1"/>
</dbReference>
<protein>
    <submittedName>
        <fullName evidence="1">MarR family protein</fullName>
    </submittedName>
</protein>
<dbReference type="EMBL" id="QJTC01000007">
    <property type="protein sequence ID" value="PYE78392.1"/>
    <property type="molecule type" value="Genomic_DNA"/>
</dbReference>
<dbReference type="SUPFAM" id="SSF46785">
    <property type="entry name" value="Winged helix' DNA-binding domain"/>
    <property type="match status" value="1"/>
</dbReference>
<evidence type="ECO:0000313" key="2">
    <source>
        <dbReference type="Proteomes" id="UP000247540"/>
    </source>
</evidence>
<gene>
    <name evidence="1" type="ORF">DFQ15_10742</name>
</gene>
<dbReference type="AlphaFoldDB" id="A0A318SM70"/>
<reference evidence="1 2" key="1">
    <citation type="submission" date="2018-06" db="EMBL/GenBank/DDBJ databases">
        <title>Genomic Encyclopedia of Type Strains, Phase III (KMG-III): the genomes of soil and plant-associated and newly described type strains.</title>
        <authorList>
            <person name="Whitman W."/>
        </authorList>
    </citation>
    <scope>NUCLEOTIDE SEQUENCE [LARGE SCALE GENOMIC DNA]</scope>
    <source>
        <strain evidence="1 2">CECT 7646</strain>
    </source>
</reference>
<comment type="caution">
    <text evidence="1">The sequence shown here is derived from an EMBL/GenBank/DDBJ whole genome shotgun (WGS) entry which is preliminary data.</text>
</comment>
<keyword evidence="2" id="KW-1185">Reference proteome</keyword>
<dbReference type="InterPro" id="IPR011991">
    <property type="entry name" value="ArsR-like_HTH"/>
</dbReference>
<dbReference type="InterPro" id="IPR036388">
    <property type="entry name" value="WH-like_DNA-bd_sf"/>
</dbReference>
<dbReference type="SUPFAM" id="SSF81301">
    <property type="entry name" value="Nucleotidyltransferase"/>
    <property type="match status" value="1"/>
</dbReference>
<organism evidence="1 2">
    <name type="scientific">Xylophilus ampelinus</name>
    <dbReference type="NCBI Taxonomy" id="54067"/>
    <lineage>
        <taxon>Bacteria</taxon>
        <taxon>Pseudomonadati</taxon>
        <taxon>Pseudomonadota</taxon>
        <taxon>Betaproteobacteria</taxon>
        <taxon>Burkholderiales</taxon>
        <taxon>Xylophilus</taxon>
    </lineage>
</organism>
<dbReference type="Proteomes" id="UP000247540">
    <property type="component" value="Unassembled WGS sequence"/>
</dbReference>
<dbReference type="Gene3D" id="1.10.10.10">
    <property type="entry name" value="Winged helix-like DNA-binding domain superfamily/Winged helix DNA-binding domain"/>
    <property type="match status" value="1"/>
</dbReference>
<dbReference type="InterPro" id="IPR043519">
    <property type="entry name" value="NT_sf"/>
</dbReference>
<proteinExistence type="predicted"/>
<evidence type="ECO:0000313" key="1">
    <source>
        <dbReference type="EMBL" id="PYE78392.1"/>
    </source>
</evidence>
<accession>A0A318SM70</accession>
<dbReference type="Gene3D" id="3.30.460.10">
    <property type="entry name" value="Beta Polymerase, domain 2"/>
    <property type="match status" value="1"/>
</dbReference>
<sequence length="211" mass="22631">MARTTQIPHTTTARAATASLGTVLFSGTQRRVLGLLFGQPERSFYATELIARAGVGSGGVQRELAKLTASGLVTVLPVGNQRHYQANAHAPIFEELCSIVRKTFGLATPLQEALAPLADQIALAFVFGSVAKRQDAAASDIDLLLVSDTLGYADCFHVLEPVTQAVGRTVNPQIYTTAEWRNRLSDGDSFATRIVAQPKIWLMGDEHGIAL</sequence>
<dbReference type="CDD" id="cd05403">
    <property type="entry name" value="NT_KNTase_like"/>
    <property type="match status" value="1"/>
</dbReference>
<name>A0A318SM70_9BURK</name>
<dbReference type="GO" id="GO:0006355">
    <property type="term" value="P:regulation of DNA-templated transcription"/>
    <property type="evidence" value="ECO:0007669"/>
    <property type="project" value="UniProtKB-ARBA"/>
</dbReference>
<dbReference type="CDD" id="cd00090">
    <property type="entry name" value="HTH_ARSR"/>
    <property type="match status" value="1"/>
</dbReference>